<dbReference type="InterPro" id="IPR018247">
    <property type="entry name" value="EF_Hand_1_Ca_BS"/>
</dbReference>
<feature type="compositionally biased region" description="Pro residues" evidence="5">
    <location>
        <begin position="54"/>
        <end position="66"/>
    </location>
</feature>
<dbReference type="InterPro" id="IPR043145">
    <property type="entry name" value="Znf_ZZ_sf"/>
</dbReference>
<feature type="region of interest" description="Disordered" evidence="5">
    <location>
        <begin position="35"/>
        <end position="67"/>
    </location>
</feature>
<dbReference type="InterPro" id="IPR002048">
    <property type="entry name" value="EF_hand_dom"/>
</dbReference>
<organism evidence="7">
    <name type="scientific">Blastobotrys adeninivorans</name>
    <name type="common">Yeast</name>
    <name type="synonym">Arxula adeninivorans</name>
    <dbReference type="NCBI Taxonomy" id="409370"/>
    <lineage>
        <taxon>Eukaryota</taxon>
        <taxon>Fungi</taxon>
        <taxon>Dikarya</taxon>
        <taxon>Ascomycota</taxon>
        <taxon>Saccharomycotina</taxon>
        <taxon>Dipodascomycetes</taxon>
        <taxon>Dipodascales</taxon>
        <taxon>Trichomonascaceae</taxon>
        <taxon>Blastobotrys</taxon>
    </lineage>
</organism>
<dbReference type="EMBL" id="HG937694">
    <property type="protein sequence ID" value="CDP38683.1"/>
    <property type="molecule type" value="Genomic_DNA"/>
</dbReference>
<dbReference type="InterPro" id="IPR000433">
    <property type="entry name" value="Znf_ZZ"/>
</dbReference>
<sequence length="436" mass="49391">MFEERTVALAAATTVALYSLYSVWSRRQKFELHDSPTVNGSATNQHHHKSTYGPPLPNTTAPPPPYSQETHELYKILLKMGQDTLMNSGNDHHASMCYYCRRTGNKIHGVRYVCSQCPDVEMCEQCERENYHEQSHILYKIPLYVPPQLENTTLYRNQIPWQSDENINYLNSTIVPHALSFDQIEALRNLVRFNMSAAEIEALYDQFRCLVDEPAQDPILGRGSGISYHALQEVLATRYSPDSYLSQVLCHVYDRDGDGLICFSDYVQVADIILGSDSYLKLSVLLSDTVVPQGTDLKSHIRNMLLAVMELAKNAFVDATNIQMYAQNPSKFFDRGLDTASDDTNLQSAAEREQDTLLWDNRDEINSWATYDPVTKPSPETDIDMQIMWGYAIEDLINEIFGSLPFNVDRELLVKTIMKNPSHSGPIIGCLEAGIL</sequence>
<dbReference type="SUPFAM" id="SSF47473">
    <property type="entry name" value="EF-hand"/>
    <property type="match status" value="1"/>
</dbReference>
<evidence type="ECO:0000256" key="4">
    <source>
        <dbReference type="ARBA" id="ARBA00022837"/>
    </source>
</evidence>
<reference evidence="7" key="1">
    <citation type="submission" date="2014-02" db="EMBL/GenBank/DDBJ databases">
        <authorList>
            <person name="Genoscope - CEA"/>
        </authorList>
    </citation>
    <scope>NUCLEOTIDE SEQUENCE</scope>
    <source>
        <strain evidence="7">LS3</strain>
    </source>
</reference>
<evidence type="ECO:0000256" key="2">
    <source>
        <dbReference type="ARBA" id="ARBA00022771"/>
    </source>
</evidence>
<evidence type="ECO:0000313" key="7">
    <source>
        <dbReference type="EMBL" id="CDP38683.1"/>
    </source>
</evidence>
<accession>A0A060TCP1</accession>
<reference evidence="7" key="2">
    <citation type="submission" date="2014-06" db="EMBL/GenBank/DDBJ databases">
        <title>The complete genome of Blastobotrys (Arxula) adeninivorans LS3 - a yeast of biotechnological interest.</title>
        <authorList>
            <person name="Kunze G."/>
            <person name="Gaillardin C."/>
            <person name="Czernicka M."/>
            <person name="Durrens P."/>
            <person name="Martin T."/>
            <person name="Boer E."/>
            <person name="Gabaldon T."/>
            <person name="Cruz J."/>
            <person name="Talla E."/>
            <person name="Marck C."/>
            <person name="Goffeau A."/>
            <person name="Barbe V."/>
            <person name="Baret P."/>
            <person name="Baronian K."/>
            <person name="Beier S."/>
            <person name="Bleykasten C."/>
            <person name="Bode R."/>
            <person name="Casaregola S."/>
            <person name="Despons L."/>
            <person name="Fairhead C."/>
            <person name="Giersberg M."/>
            <person name="Gierski P."/>
            <person name="Hahnel U."/>
            <person name="Hartmann A."/>
            <person name="Jankowska D."/>
            <person name="Jubin C."/>
            <person name="Jung P."/>
            <person name="Lafontaine I."/>
            <person name="Leh-Louis V."/>
            <person name="Lemaire M."/>
            <person name="Marcet-Houben M."/>
            <person name="Mascher M."/>
            <person name="Morel G."/>
            <person name="Richard G.-F."/>
            <person name="Riechen J."/>
            <person name="Sacerdot C."/>
            <person name="Sarkar A."/>
            <person name="Savel G."/>
            <person name="Schacherer J."/>
            <person name="Sherman D."/>
            <person name="Straub M.-L."/>
            <person name="Stein N."/>
            <person name="Thierry A."/>
            <person name="Trautwein-Schult A."/>
            <person name="Westhof E."/>
            <person name="Worch S."/>
            <person name="Dujon B."/>
            <person name="Souciet J.-L."/>
            <person name="Wincker P."/>
            <person name="Scholz U."/>
            <person name="Neuveglise N."/>
        </authorList>
    </citation>
    <scope>NUCLEOTIDE SEQUENCE</scope>
    <source>
        <strain evidence="7">LS3</strain>
    </source>
</reference>
<dbReference type="SUPFAM" id="SSF57850">
    <property type="entry name" value="RING/U-box"/>
    <property type="match status" value="1"/>
</dbReference>
<dbReference type="AlphaFoldDB" id="A0A060TCP1"/>
<evidence type="ECO:0000256" key="5">
    <source>
        <dbReference type="SAM" id="MobiDB-lite"/>
    </source>
</evidence>
<keyword evidence="4" id="KW-0106">Calcium</keyword>
<protein>
    <submittedName>
        <fullName evidence="7">ARAD1D40150p</fullName>
    </submittedName>
</protein>
<dbReference type="GO" id="GO:0005509">
    <property type="term" value="F:calcium ion binding"/>
    <property type="evidence" value="ECO:0007669"/>
    <property type="project" value="InterPro"/>
</dbReference>
<dbReference type="PROSITE" id="PS50222">
    <property type="entry name" value="EF_HAND_2"/>
    <property type="match status" value="1"/>
</dbReference>
<proteinExistence type="predicted"/>
<dbReference type="Gene3D" id="3.30.60.90">
    <property type="match status" value="1"/>
</dbReference>
<keyword evidence="3" id="KW-0862">Zinc</keyword>
<dbReference type="InterPro" id="IPR011992">
    <property type="entry name" value="EF-hand-dom_pair"/>
</dbReference>
<dbReference type="SMART" id="SM00291">
    <property type="entry name" value="ZnF_ZZ"/>
    <property type="match status" value="1"/>
</dbReference>
<keyword evidence="1" id="KW-0479">Metal-binding</keyword>
<gene>
    <name evidence="7" type="ORF">GNLVRS02_ARAD1D40150g</name>
</gene>
<name>A0A060TCP1_BLAAD</name>
<feature type="domain" description="EF-hand" evidence="6">
    <location>
        <begin position="251"/>
        <end position="276"/>
    </location>
</feature>
<dbReference type="GO" id="GO:0008270">
    <property type="term" value="F:zinc ion binding"/>
    <property type="evidence" value="ECO:0007669"/>
    <property type="project" value="UniProtKB-KW"/>
</dbReference>
<evidence type="ECO:0000256" key="3">
    <source>
        <dbReference type="ARBA" id="ARBA00022833"/>
    </source>
</evidence>
<dbReference type="Gene3D" id="1.10.238.10">
    <property type="entry name" value="EF-hand"/>
    <property type="match status" value="1"/>
</dbReference>
<evidence type="ECO:0000259" key="6">
    <source>
        <dbReference type="PROSITE" id="PS50222"/>
    </source>
</evidence>
<keyword evidence="2" id="KW-0863">Zinc-finger</keyword>
<dbReference type="PROSITE" id="PS00018">
    <property type="entry name" value="EF_HAND_1"/>
    <property type="match status" value="1"/>
</dbReference>
<evidence type="ECO:0000256" key="1">
    <source>
        <dbReference type="ARBA" id="ARBA00022723"/>
    </source>
</evidence>